<proteinExistence type="predicted"/>
<organism evidence="2 3">
    <name type="scientific">Mycobacteroides abscessus</name>
    <dbReference type="NCBI Taxonomy" id="36809"/>
    <lineage>
        <taxon>Bacteria</taxon>
        <taxon>Bacillati</taxon>
        <taxon>Actinomycetota</taxon>
        <taxon>Actinomycetes</taxon>
        <taxon>Mycobacteriales</taxon>
        <taxon>Mycobacteriaceae</taxon>
        <taxon>Mycobacteroides</taxon>
    </lineage>
</organism>
<keyword evidence="2" id="KW-0560">Oxidoreductase</keyword>
<feature type="domain" description="DUF4873" evidence="1">
    <location>
        <begin position="21"/>
        <end position="111"/>
    </location>
</feature>
<dbReference type="Pfam" id="PF16170">
    <property type="entry name" value="DUF4873"/>
    <property type="match status" value="1"/>
</dbReference>
<reference evidence="2 3" key="1">
    <citation type="submission" date="2015-03" db="EMBL/GenBank/DDBJ databases">
        <authorList>
            <person name="Murphy D."/>
        </authorList>
    </citation>
    <scope>NUCLEOTIDE SEQUENCE [LARGE SCALE GENOMIC DNA]</scope>
    <source>
        <strain evidence="2 3">PAP088</strain>
    </source>
</reference>
<keyword evidence="2" id="KW-0503">Monooxygenase</keyword>
<accession>A0A0U1A6I9</accession>
<sequence length="121" mass="13516">MSLPRQEDANSVFTHSPHDDSDYIGEATVTVRGIDIPVELELKGYSEPIDGVFRWIGRIRPNEQLTAIVGDEARVKATIRTTHSARDAFIGDPDPWNRYRVIGKSTPPFHVATDLSEVEAE</sequence>
<evidence type="ECO:0000313" key="2">
    <source>
        <dbReference type="EMBL" id="CPV41267.1"/>
    </source>
</evidence>
<dbReference type="Proteomes" id="UP000045782">
    <property type="component" value="Unassembled WGS sequence"/>
</dbReference>
<dbReference type="InterPro" id="IPR032371">
    <property type="entry name" value="DUF4873"/>
</dbReference>
<dbReference type="AlphaFoldDB" id="A0A0U1A6I9"/>
<evidence type="ECO:0000313" key="3">
    <source>
        <dbReference type="Proteomes" id="UP000045782"/>
    </source>
</evidence>
<protein>
    <submittedName>
        <fullName evidence="2">Monooxygenase</fullName>
    </submittedName>
</protein>
<dbReference type="GO" id="GO:0004497">
    <property type="term" value="F:monooxygenase activity"/>
    <property type="evidence" value="ECO:0007669"/>
    <property type="project" value="UniProtKB-KW"/>
</dbReference>
<gene>
    <name evidence="2" type="ORF">ERS075579_01254</name>
</gene>
<dbReference type="EMBL" id="CSWP01000002">
    <property type="protein sequence ID" value="CPV41267.1"/>
    <property type="molecule type" value="Genomic_DNA"/>
</dbReference>
<name>A0A0U1A6I9_9MYCO</name>
<dbReference type="RefSeq" id="WP_005061566.1">
    <property type="nucleotide sequence ID" value="NZ_AP022621.1"/>
</dbReference>
<evidence type="ECO:0000259" key="1">
    <source>
        <dbReference type="Pfam" id="PF16170"/>
    </source>
</evidence>